<protein>
    <submittedName>
        <fullName evidence="3">DUF4148 domain-containing protein</fullName>
    </submittedName>
</protein>
<evidence type="ECO:0000313" key="3">
    <source>
        <dbReference type="EMBL" id="PRH41373.1"/>
    </source>
</evidence>
<sequence length="95" mass="10177">MKIATILIAVASFATIYPAFADSGMSQDSGVGYSSAANSQSGNPVRGKTRAEVYAELIQAQKDGLIPSSKSDYPPSEATIQRNRELYRLGRFSSN</sequence>
<gene>
    <name evidence="3" type="ORF">C6T65_16185</name>
</gene>
<keyword evidence="2" id="KW-0732">Signal</keyword>
<organism evidence="3 4">
    <name type="scientific">Burkholderia vietnamiensis</name>
    <dbReference type="NCBI Taxonomy" id="60552"/>
    <lineage>
        <taxon>Bacteria</taxon>
        <taxon>Pseudomonadati</taxon>
        <taxon>Pseudomonadota</taxon>
        <taxon>Betaproteobacteria</taxon>
        <taxon>Burkholderiales</taxon>
        <taxon>Burkholderiaceae</taxon>
        <taxon>Burkholderia</taxon>
        <taxon>Burkholderia cepacia complex</taxon>
    </lineage>
</organism>
<reference evidence="3 4" key="1">
    <citation type="submission" date="2018-03" db="EMBL/GenBank/DDBJ databases">
        <authorList>
            <person name="Nguyen K."/>
            <person name="Fouts D."/>
            <person name="Sutton G."/>
        </authorList>
    </citation>
    <scope>NUCLEOTIDE SEQUENCE [LARGE SCALE GENOMIC DNA]</scope>
    <source>
        <strain evidence="3 4">AU3578</strain>
    </source>
</reference>
<proteinExistence type="predicted"/>
<accession>A0AA44XZ85</accession>
<evidence type="ECO:0000313" key="4">
    <source>
        <dbReference type="Proteomes" id="UP000237632"/>
    </source>
</evidence>
<dbReference type="InterPro" id="IPR025421">
    <property type="entry name" value="DUF4148"/>
</dbReference>
<comment type="caution">
    <text evidence="3">The sequence shown here is derived from an EMBL/GenBank/DDBJ whole genome shotgun (WGS) entry which is preliminary data.</text>
</comment>
<dbReference type="Pfam" id="PF13663">
    <property type="entry name" value="DUF4148"/>
    <property type="match status" value="1"/>
</dbReference>
<feature type="signal peptide" evidence="2">
    <location>
        <begin position="1"/>
        <end position="21"/>
    </location>
</feature>
<evidence type="ECO:0000256" key="2">
    <source>
        <dbReference type="SAM" id="SignalP"/>
    </source>
</evidence>
<feature type="chain" id="PRO_5041314296" evidence="2">
    <location>
        <begin position="22"/>
        <end position="95"/>
    </location>
</feature>
<feature type="region of interest" description="Disordered" evidence="1">
    <location>
        <begin position="27"/>
        <end position="48"/>
    </location>
</feature>
<evidence type="ECO:0000256" key="1">
    <source>
        <dbReference type="SAM" id="MobiDB-lite"/>
    </source>
</evidence>
<dbReference type="Proteomes" id="UP000237632">
    <property type="component" value="Unassembled WGS sequence"/>
</dbReference>
<dbReference type="RefSeq" id="WP_075687087.1">
    <property type="nucleotide sequence ID" value="NZ_CADFFD010000025.1"/>
</dbReference>
<dbReference type="EMBL" id="PVHK01000116">
    <property type="protein sequence ID" value="PRH41373.1"/>
    <property type="molecule type" value="Genomic_DNA"/>
</dbReference>
<dbReference type="AlphaFoldDB" id="A0AA44XZ85"/>
<name>A0AA44XZ85_BURVI</name>